<evidence type="ECO:0000256" key="1">
    <source>
        <dbReference type="ARBA" id="ARBA00022517"/>
    </source>
</evidence>
<protein>
    <recommendedName>
        <fullName evidence="6">Ribosomal processing cysteine protease Prp</fullName>
    </recommendedName>
</protein>
<accession>A0AB39VDY0</accession>
<proteinExistence type="inferred from homology"/>
<dbReference type="PANTHER" id="PTHR39178:SF1">
    <property type="entry name" value="RIBOSOMAL-PROCESSING CYSTEINE PROTEASE PRP"/>
    <property type="match status" value="1"/>
</dbReference>
<gene>
    <name evidence="7" type="ORF">AB8B22_05825</name>
</gene>
<dbReference type="Pfam" id="PF04327">
    <property type="entry name" value="Peptidase_Prp"/>
    <property type="match status" value="1"/>
</dbReference>
<organism evidence="7">
    <name type="scientific">Leptotrichia rugosa</name>
    <dbReference type="NCBI Taxonomy" id="3239302"/>
    <lineage>
        <taxon>Bacteria</taxon>
        <taxon>Fusobacteriati</taxon>
        <taxon>Fusobacteriota</taxon>
        <taxon>Fusobacteriia</taxon>
        <taxon>Fusobacteriales</taxon>
        <taxon>Leptotrichiaceae</taxon>
        <taxon>Leptotrichia</taxon>
    </lineage>
</organism>
<dbReference type="GO" id="GO:0006508">
    <property type="term" value="P:proteolysis"/>
    <property type="evidence" value="ECO:0007669"/>
    <property type="project" value="UniProtKB-KW"/>
</dbReference>
<dbReference type="EMBL" id="CP165644">
    <property type="protein sequence ID" value="XDU65947.1"/>
    <property type="molecule type" value="Genomic_DNA"/>
</dbReference>
<dbReference type="GO" id="GO:0042254">
    <property type="term" value="P:ribosome biogenesis"/>
    <property type="evidence" value="ECO:0007669"/>
    <property type="project" value="UniProtKB-KW"/>
</dbReference>
<dbReference type="RefSeq" id="WP_369710412.1">
    <property type="nucleotide sequence ID" value="NZ_CP165644.1"/>
</dbReference>
<name>A0AB39VDY0_9FUSO</name>
<evidence type="ECO:0000256" key="5">
    <source>
        <dbReference type="ARBA" id="ARBA00044503"/>
    </source>
</evidence>
<evidence type="ECO:0000256" key="6">
    <source>
        <dbReference type="ARBA" id="ARBA00044538"/>
    </source>
</evidence>
<dbReference type="SUPFAM" id="SSF118010">
    <property type="entry name" value="TM1457-like"/>
    <property type="match status" value="1"/>
</dbReference>
<dbReference type="GO" id="GO:0008234">
    <property type="term" value="F:cysteine-type peptidase activity"/>
    <property type="evidence" value="ECO:0007669"/>
    <property type="project" value="UniProtKB-KW"/>
</dbReference>
<dbReference type="AlphaFoldDB" id="A0AB39VDY0"/>
<dbReference type="CDD" id="cd16332">
    <property type="entry name" value="Prp-like"/>
    <property type="match status" value="1"/>
</dbReference>
<keyword evidence="4" id="KW-0788">Thiol protease</keyword>
<evidence type="ECO:0000256" key="3">
    <source>
        <dbReference type="ARBA" id="ARBA00022801"/>
    </source>
</evidence>
<dbReference type="KEGG" id="lrug:AB8B22_05825"/>
<dbReference type="InterPro" id="IPR036764">
    <property type="entry name" value="Peptidase_Prp_sf"/>
</dbReference>
<keyword evidence="1" id="KW-0690">Ribosome biogenesis</keyword>
<keyword evidence="3" id="KW-0378">Hydrolase</keyword>
<evidence type="ECO:0000256" key="4">
    <source>
        <dbReference type="ARBA" id="ARBA00022807"/>
    </source>
</evidence>
<dbReference type="InterPro" id="IPR007422">
    <property type="entry name" value="Peptidase_Prp"/>
</dbReference>
<dbReference type="PANTHER" id="PTHR39178">
    <property type="entry name" value="HYPOTHETICAL RIBOSOME-ASSOCIATED PROTEIN"/>
    <property type="match status" value="1"/>
</dbReference>
<keyword evidence="2 7" id="KW-0645">Protease</keyword>
<reference evidence="7" key="1">
    <citation type="submission" date="2024-07" db="EMBL/GenBank/DDBJ databases">
        <authorList>
            <person name="Li X.-J."/>
            <person name="Wang X."/>
        </authorList>
    </citation>
    <scope>NUCLEOTIDE SEQUENCE</scope>
    <source>
        <strain evidence="7">HSP-334</strain>
    </source>
</reference>
<sequence length="109" mass="12694">MIKIKIKREKNRIVYFKISEHADYANHGEDIVCAAVSSVSQMTLNGILEILKLNGKVKYEIDESGKLICDLQNSNLSDEEFKKVDILTESMYSYLKDIVYEYKEFVKFE</sequence>
<comment type="similarity">
    <text evidence="5">Belongs to the Prp family.</text>
</comment>
<evidence type="ECO:0000313" key="7">
    <source>
        <dbReference type="EMBL" id="XDU65947.1"/>
    </source>
</evidence>
<evidence type="ECO:0000256" key="2">
    <source>
        <dbReference type="ARBA" id="ARBA00022670"/>
    </source>
</evidence>
<dbReference type="Gene3D" id="3.30.70.1490">
    <property type="entry name" value="Cysteine protease Prp"/>
    <property type="match status" value="1"/>
</dbReference>